<dbReference type="Gene3D" id="3.40.190.10">
    <property type="entry name" value="Periplasmic binding protein-like II"/>
    <property type="match status" value="2"/>
</dbReference>
<dbReference type="RefSeq" id="WP_110481602.1">
    <property type="nucleotide sequence ID" value="NZ_CP024988.1"/>
</dbReference>
<keyword evidence="4" id="KW-0472">Membrane</keyword>
<evidence type="ECO:0000256" key="3">
    <source>
        <dbReference type="ARBA" id="ARBA00022729"/>
    </source>
</evidence>
<dbReference type="Proteomes" id="UP000247696">
    <property type="component" value="Chromosome"/>
</dbReference>
<dbReference type="OrthoDB" id="9812878at2"/>
<feature type="signal peptide" evidence="8">
    <location>
        <begin position="1"/>
        <end position="42"/>
    </location>
</feature>
<dbReference type="PANTHER" id="PTHR30429:SF0">
    <property type="entry name" value="METHIONINE-BINDING LIPOPROTEIN METQ"/>
    <property type="match status" value="1"/>
</dbReference>
<dbReference type="GO" id="GO:0016020">
    <property type="term" value="C:membrane"/>
    <property type="evidence" value="ECO:0007669"/>
    <property type="project" value="UniProtKB-SubCell"/>
</dbReference>
<dbReference type="SUPFAM" id="SSF53850">
    <property type="entry name" value="Periplasmic binding protein-like II"/>
    <property type="match status" value="1"/>
</dbReference>
<evidence type="ECO:0000256" key="2">
    <source>
        <dbReference type="ARBA" id="ARBA00008973"/>
    </source>
</evidence>
<keyword evidence="3 8" id="KW-0732">Signal</keyword>
<feature type="compositionally biased region" description="Basic residues" evidence="7">
    <location>
        <begin position="7"/>
        <end position="21"/>
    </location>
</feature>
<dbReference type="InterPro" id="IPR004872">
    <property type="entry name" value="Lipoprotein_NlpA"/>
</dbReference>
<gene>
    <name evidence="9" type="ORF">Csp1_18170</name>
</gene>
<evidence type="ECO:0000256" key="1">
    <source>
        <dbReference type="ARBA" id="ARBA00004635"/>
    </source>
</evidence>
<dbReference type="STRING" id="1737425.GCA_900049755_01048"/>
<evidence type="ECO:0000313" key="10">
    <source>
        <dbReference type="Proteomes" id="UP000247696"/>
    </source>
</evidence>
<comment type="similarity">
    <text evidence="2">Belongs to the NlpA lipoprotein family.</text>
</comment>
<evidence type="ECO:0000313" key="9">
    <source>
        <dbReference type="EMBL" id="AWT26593.1"/>
    </source>
</evidence>
<feature type="compositionally biased region" description="Polar residues" evidence="7">
    <location>
        <begin position="305"/>
        <end position="316"/>
    </location>
</feature>
<evidence type="ECO:0000256" key="6">
    <source>
        <dbReference type="ARBA" id="ARBA00023288"/>
    </source>
</evidence>
<keyword evidence="10" id="KW-1185">Reference proteome</keyword>
<evidence type="ECO:0000256" key="5">
    <source>
        <dbReference type="ARBA" id="ARBA00023139"/>
    </source>
</evidence>
<reference evidence="10" key="1">
    <citation type="submission" date="2017-11" db="EMBL/GenBank/DDBJ databases">
        <title>Otitis media/interna in a cat caused by the recently described species Corynebacterium provencense.</title>
        <authorList>
            <person name="Kittl S."/>
            <person name="Brodard I."/>
            <person name="Rychener L."/>
            <person name="Jores J."/>
            <person name="Roosje P."/>
            <person name="Gobeli Brawand S."/>
        </authorList>
    </citation>
    <scope>NUCLEOTIDE SEQUENCE [LARGE SCALE GENOMIC DNA]</scope>
    <source>
        <strain evidence="10">17KM38</strain>
    </source>
</reference>
<dbReference type="AlphaFoldDB" id="A0A2Z3YZ41"/>
<name>A0A2Z3YZ41_9CORY</name>
<feature type="region of interest" description="Disordered" evidence="7">
    <location>
        <begin position="294"/>
        <end position="316"/>
    </location>
</feature>
<keyword evidence="5" id="KW-0564">Palmitate</keyword>
<comment type="subcellular location">
    <subcellularLocation>
        <location evidence="1">Membrane</location>
        <topology evidence="1">Lipid-anchor</topology>
    </subcellularLocation>
</comment>
<dbReference type="PANTHER" id="PTHR30429">
    <property type="entry name" value="D-METHIONINE-BINDING LIPOPROTEIN METQ"/>
    <property type="match status" value="1"/>
</dbReference>
<feature type="chain" id="PRO_5016462868" evidence="8">
    <location>
        <begin position="43"/>
        <end position="316"/>
    </location>
</feature>
<dbReference type="KEGG" id="cpre:Csp1_18170"/>
<feature type="compositionally biased region" description="Low complexity" evidence="7">
    <location>
        <begin position="295"/>
        <end position="304"/>
    </location>
</feature>
<proteinExistence type="inferred from homology"/>
<protein>
    <submittedName>
        <fullName evidence="9">Membrane lipoprotein TpN32</fullName>
    </submittedName>
</protein>
<accession>A0A2Z3YZ41</accession>
<dbReference type="Pfam" id="PF03180">
    <property type="entry name" value="Lipoprotein_9"/>
    <property type="match status" value="1"/>
</dbReference>
<evidence type="ECO:0000256" key="8">
    <source>
        <dbReference type="SAM" id="SignalP"/>
    </source>
</evidence>
<sequence>MSTPHFPLHRNRTHRTGHRHRGRVVTAALLTAGLLAGATACADDQNGGTDGHTVRVAASPGPYTELFRDGVAPILEDEGYTVEFQDFSELQQADIALQEGSADLNVDQHTAYMEAFNSDSGADLAALTKIPTVPAGLFSSRHTSVDQVADGQTVSIPDDTSNTSRAYRILVQAGWLTLKPGTDDTKITASDIAENPHNLKISTVDSSIIPRSLDDVDWAVIPGARSYAAGTDPKLQVLQEQLLPALILVAVTTSDKVDSDWAKAVVAAYNSDRFAEYMAGHNADNYWFVPEREGAAAGQSGQAGETTSTVASGDAA</sequence>
<dbReference type="EMBL" id="CP024988">
    <property type="protein sequence ID" value="AWT26593.1"/>
    <property type="molecule type" value="Genomic_DNA"/>
</dbReference>
<feature type="region of interest" description="Disordered" evidence="7">
    <location>
        <begin position="1"/>
        <end position="21"/>
    </location>
</feature>
<evidence type="ECO:0000256" key="4">
    <source>
        <dbReference type="ARBA" id="ARBA00023136"/>
    </source>
</evidence>
<keyword evidence="6 9" id="KW-0449">Lipoprotein</keyword>
<organism evidence="9 10">
    <name type="scientific">Corynebacterium provencense</name>
    <dbReference type="NCBI Taxonomy" id="1737425"/>
    <lineage>
        <taxon>Bacteria</taxon>
        <taxon>Bacillati</taxon>
        <taxon>Actinomycetota</taxon>
        <taxon>Actinomycetes</taxon>
        <taxon>Mycobacteriales</taxon>
        <taxon>Corynebacteriaceae</taxon>
        <taxon>Corynebacterium</taxon>
    </lineage>
</organism>
<evidence type="ECO:0000256" key="7">
    <source>
        <dbReference type="SAM" id="MobiDB-lite"/>
    </source>
</evidence>